<dbReference type="PANTHER" id="PTHR39201">
    <property type="entry name" value="EXPORTED PROTEIN-RELATED"/>
    <property type="match status" value="1"/>
</dbReference>
<reference evidence="3" key="1">
    <citation type="submission" date="2009-07" db="EMBL/GenBank/DDBJ databases">
        <authorList>
            <person name="Weinstock G."/>
            <person name="Sodergren E."/>
            <person name="Clifton S."/>
            <person name="Fulton L."/>
            <person name="Fulton B."/>
            <person name="Courtney L."/>
            <person name="Fronick C."/>
            <person name="Harrison M."/>
            <person name="Strong C."/>
            <person name="Farmer C."/>
            <person name="Delahaunty K."/>
            <person name="Markovic C."/>
            <person name="Hall O."/>
            <person name="Minx P."/>
            <person name="Tomlinson C."/>
            <person name="Mitreva M."/>
            <person name="Nelson J."/>
            <person name="Hou S."/>
            <person name="Wollam A."/>
            <person name="Pepin K.H."/>
            <person name="Johnson M."/>
            <person name="Bhonagiri V."/>
            <person name="Nash W.E."/>
            <person name="Warren W."/>
            <person name="Chinwalla A."/>
            <person name="Mardis E.R."/>
            <person name="Wilson R.K."/>
        </authorList>
    </citation>
    <scope>NUCLEOTIDE SEQUENCE [LARGE SCALE GENOMIC DNA]</scope>
    <source>
        <strain evidence="3">DSM 14469</strain>
    </source>
</reference>
<dbReference type="Gene3D" id="3.40.50.360">
    <property type="match status" value="1"/>
</dbReference>
<dbReference type="AlphaFoldDB" id="C6LEA4"/>
<dbReference type="OrthoDB" id="9806505at2"/>
<evidence type="ECO:0000256" key="1">
    <source>
        <dbReference type="SAM" id="MobiDB-lite"/>
    </source>
</evidence>
<dbReference type="Pfam" id="PF12682">
    <property type="entry name" value="Flavodoxin_4"/>
    <property type="match status" value="1"/>
</dbReference>
<dbReference type="PROSITE" id="PS50902">
    <property type="entry name" value="FLAVODOXIN_LIKE"/>
    <property type="match status" value="1"/>
</dbReference>
<accession>C6LEA4</accession>
<dbReference type="RefSeq" id="WP_006861747.1">
    <property type="nucleotide sequence ID" value="NZ_ACCL02000008.1"/>
</dbReference>
<dbReference type="Proteomes" id="UP000005561">
    <property type="component" value="Unassembled WGS sequence"/>
</dbReference>
<dbReference type="eggNOG" id="COG0716">
    <property type="taxonomic scope" value="Bacteria"/>
</dbReference>
<dbReference type="EMBL" id="ACCL02000008">
    <property type="protein sequence ID" value="EET60887.1"/>
    <property type="molecule type" value="Genomic_DNA"/>
</dbReference>
<dbReference type="InterPro" id="IPR029039">
    <property type="entry name" value="Flavoprotein-like_sf"/>
</dbReference>
<dbReference type="SUPFAM" id="SSF52218">
    <property type="entry name" value="Flavoproteins"/>
    <property type="match status" value="1"/>
</dbReference>
<dbReference type="GO" id="GO:0016651">
    <property type="term" value="F:oxidoreductase activity, acting on NAD(P)H"/>
    <property type="evidence" value="ECO:0007669"/>
    <property type="project" value="UniProtKB-ARBA"/>
</dbReference>
<comment type="caution">
    <text evidence="3">The sequence shown here is derived from an EMBL/GenBank/DDBJ whole genome shotgun (WGS) entry which is preliminary data.</text>
</comment>
<sequence>MMGQYIIPGKQGHTKGRLAMKKFLVALFSMVFIFSFTGCGNSLAEESEKEEPKLQESTEDSTVEQTENVDTNSAEGSESGILIVYFSRWGNTEYPEDVDATTSASIVVDEEKYGTTEYIARMIQKNVGGDLHLIRTREPYPVDFDELRELNHNEMDEEYLPPLVESDLDILQYDIVFIGYPIWATDVPQAVLSFLDEYDLSGKTVIPFCTHDGYGEGSSYNTIREASHADELLEGLALNSADVPTAEMTVESWLDSNGI</sequence>
<dbReference type="PANTHER" id="PTHR39201:SF1">
    <property type="entry name" value="FLAVODOXIN-LIKE DOMAIN-CONTAINING PROTEIN"/>
    <property type="match status" value="1"/>
</dbReference>
<protein>
    <submittedName>
        <fullName evidence="3">Flavodoxin family protein</fullName>
    </submittedName>
</protein>
<keyword evidence="4" id="KW-1185">Reference proteome</keyword>
<name>C6LEA4_9FIRM</name>
<evidence type="ECO:0000313" key="4">
    <source>
        <dbReference type="Proteomes" id="UP000005561"/>
    </source>
</evidence>
<evidence type="ECO:0000313" key="3">
    <source>
        <dbReference type="EMBL" id="EET60887.1"/>
    </source>
</evidence>
<dbReference type="STRING" id="168384.SAMN05660368_00426"/>
<feature type="domain" description="Flavodoxin-like" evidence="2">
    <location>
        <begin position="105"/>
        <end position="258"/>
    </location>
</feature>
<organism evidence="3 4">
    <name type="scientific">Marvinbryantia formatexigens DSM 14469</name>
    <dbReference type="NCBI Taxonomy" id="478749"/>
    <lineage>
        <taxon>Bacteria</taxon>
        <taxon>Bacillati</taxon>
        <taxon>Bacillota</taxon>
        <taxon>Clostridia</taxon>
        <taxon>Lachnospirales</taxon>
        <taxon>Lachnospiraceae</taxon>
        <taxon>Marvinbryantia</taxon>
    </lineage>
</organism>
<dbReference type="GO" id="GO:0010181">
    <property type="term" value="F:FMN binding"/>
    <property type="evidence" value="ECO:0007669"/>
    <property type="project" value="InterPro"/>
</dbReference>
<gene>
    <name evidence="3" type="ORF">BRYFOR_06953</name>
</gene>
<proteinExistence type="predicted"/>
<feature type="compositionally biased region" description="Polar residues" evidence="1">
    <location>
        <begin position="63"/>
        <end position="75"/>
    </location>
</feature>
<evidence type="ECO:0000259" key="2">
    <source>
        <dbReference type="PROSITE" id="PS50902"/>
    </source>
</evidence>
<feature type="region of interest" description="Disordered" evidence="1">
    <location>
        <begin position="45"/>
        <end position="75"/>
    </location>
</feature>
<dbReference type="InterPro" id="IPR008254">
    <property type="entry name" value="Flavodoxin/NO_synth"/>
</dbReference>